<name>A0AAU3I562_9ACTN</name>
<feature type="region of interest" description="Disordered" evidence="1">
    <location>
        <begin position="1"/>
        <end position="21"/>
    </location>
</feature>
<gene>
    <name evidence="3" type="ORF">OG699_21320</name>
</gene>
<feature type="transmembrane region" description="Helical" evidence="2">
    <location>
        <begin position="83"/>
        <end position="102"/>
    </location>
</feature>
<dbReference type="EMBL" id="CP109546">
    <property type="protein sequence ID" value="WTZ10315.1"/>
    <property type="molecule type" value="Genomic_DNA"/>
</dbReference>
<keyword evidence="2" id="KW-0812">Transmembrane</keyword>
<dbReference type="AlphaFoldDB" id="A0AAU3I562"/>
<sequence>MSAPTDTITQAAPTGVEPPARGRESRSAAVLALARFEARDLLLQIPVLVFLALYVGYTGWKMFSGREGMDDFPVLHEVDRSTQSAPLLLAIAVFVCVNRAVLRSRRQSTDRHFDILPMEQWRRTVAHALSVLPFVAITAVVVGFQYTWAALKPGAVGHGSPAELVVGPLLVLLAGVLGVLLARVIPVGFVAPPFVIGAFVLATLVSGLTQGKHWVRWLGPVVEDQGADPFPSVLLGRPAAWHALYLTGLAVLLLCLAVLVSGGRTRLVKSVTVLALAATAVGVAGQSPDEPASLIAARTKASVSPQKEQTCVRHGRSTYCAFPEWTGRTADWAEAVDRIQSRAGGSAGGERLTVRQWIDARYGLQDDAAITPSTTPGTVTVGTRWGGNRLPEFAVGVASVLVAGTEDAAGTMCDARVVTTMWLALSTQPDPMKSLRDVRLDDSIKGSAVALAPTNSLSMSAQQTTVVRELLQKPHYSVAAKVKAHWSELTSAKTTTARVAELLGVPAGGQGTAADSGSGSCGE</sequence>
<evidence type="ECO:0000256" key="2">
    <source>
        <dbReference type="SAM" id="Phobius"/>
    </source>
</evidence>
<organism evidence="3">
    <name type="scientific">Streptomyces sp. NBC_01393</name>
    <dbReference type="NCBI Taxonomy" id="2903851"/>
    <lineage>
        <taxon>Bacteria</taxon>
        <taxon>Bacillati</taxon>
        <taxon>Actinomycetota</taxon>
        <taxon>Actinomycetes</taxon>
        <taxon>Kitasatosporales</taxon>
        <taxon>Streptomycetaceae</taxon>
        <taxon>Streptomyces</taxon>
    </lineage>
</organism>
<accession>A0AAU3I562</accession>
<evidence type="ECO:0000313" key="3">
    <source>
        <dbReference type="EMBL" id="WTZ10315.1"/>
    </source>
</evidence>
<feature type="transmembrane region" description="Helical" evidence="2">
    <location>
        <begin position="267"/>
        <end position="285"/>
    </location>
</feature>
<feature type="transmembrane region" description="Helical" evidence="2">
    <location>
        <begin position="164"/>
        <end position="182"/>
    </location>
</feature>
<reference evidence="3" key="1">
    <citation type="submission" date="2022-10" db="EMBL/GenBank/DDBJ databases">
        <title>The complete genomes of actinobacterial strains from the NBC collection.</title>
        <authorList>
            <person name="Joergensen T.S."/>
            <person name="Alvarez Arevalo M."/>
            <person name="Sterndorff E.B."/>
            <person name="Faurdal D."/>
            <person name="Vuksanovic O."/>
            <person name="Mourched A.-S."/>
            <person name="Charusanti P."/>
            <person name="Shaw S."/>
            <person name="Blin K."/>
            <person name="Weber T."/>
        </authorList>
    </citation>
    <scope>NUCLEOTIDE SEQUENCE</scope>
    <source>
        <strain evidence="3">NBC_01393</strain>
    </source>
</reference>
<feature type="transmembrane region" description="Helical" evidence="2">
    <location>
        <begin position="41"/>
        <end position="63"/>
    </location>
</feature>
<protein>
    <submittedName>
        <fullName evidence="3">ABC transporter permease</fullName>
    </submittedName>
</protein>
<keyword evidence="2" id="KW-0472">Membrane</keyword>
<feature type="transmembrane region" description="Helical" evidence="2">
    <location>
        <begin position="239"/>
        <end position="260"/>
    </location>
</feature>
<feature type="transmembrane region" description="Helical" evidence="2">
    <location>
        <begin position="123"/>
        <end position="144"/>
    </location>
</feature>
<feature type="transmembrane region" description="Helical" evidence="2">
    <location>
        <begin position="189"/>
        <end position="208"/>
    </location>
</feature>
<feature type="compositionally biased region" description="Polar residues" evidence="1">
    <location>
        <begin position="1"/>
        <end position="12"/>
    </location>
</feature>
<evidence type="ECO:0000256" key="1">
    <source>
        <dbReference type="SAM" id="MobiDB-lite"/>
    </source>
</evidence>
<proteinExistence type="predicted"/>
<keyword evidence="2" id="KW-1133">Transmembrane helix</keyword>